<evidence type="ECO:0000313" key="5">
    <source>
        <dbReference type="EMBL" id="BAN48623.1"/>
    </source>
</evidence>
<dbReference type="Proteomes" id="UP000015503">
    <property type="component" value="Chromosome"/>
</dbReference>
<dbReference type="eggNOG" id="COG4128">
    <property type="taxonomic scope" value="Bacteria"/>
</dbReference>
<dbReference type="EMBL" id="AP013068">
    <property type="protein sequence ID" value="BAN48599.1"/>
    <property type="molecule type" value="Genomic_DNA"/>
</dbReference>
<organism evidence="3 6">
    <name type="scientific">Metapseudomonas resinovorans NBRC 106553</name>
    <dbReference type="NCBI Taxonomy" id="1245471"/>
    <lineage>
        <taxon>Bacteria</taxon>
        <taxon>Pseudomonadati</taxon>
        <taxon>Pseudomonadota</taxon>
        <taxon>Gammaproteobacteria</taxon>
        <taxon>Pseudomonadales</taxon>
        <taxon>Pseudomonadaceae</taxon>
        <taxon>Metapseudomonas</taxon>
    </lineage>
</organism>
<keyword evidence="6" id="KW-1185">Reference proteome</keyword>
<evidence type="ECO:0000313" key="4">
    <source>
        <dbReference type="EMBL" id="BAN48611.1"/>
    </source>
</evidence>
<dbReference type="InterPro" id="IPR027417">
    <property type="entry name" value="P-loop_NTPase"/>
</dbReference>
<evidence type="ECO:0000313" key="3">
    <source>
        <dbReference type="EMBL" id="BAN48599.1"/>
    </source>
</evidence>
<dbReference type="Gene3D" id="3.40.50.300">
    <property type="entry name" value="P-loop containing nucleotide triphosphate hydrolases"/>
    <property type="match status" value="1"/>
</dbReference>
<dbReference type="InterPro" id="IPR008900">
    <property type="entry name" value="Zot_N"/>
</dbReference>
<dbReference type="HOGENOM" id="CLU_056708_0_0_6"/>
<dbReference type="EMBL" id="AP013068">
    <property type="protein sequence ID" value="BAN48623.1"/>
    <property type="molecule type" value="Genomic_DNA"/>
</dbReference>
<proteinExistence type="predicted"/>
<dbReference type="AlphaFoldDB" id="S6BHM0"/>
<sequence length="380" mass="42244">MINLLLGQPGGGKSYESVAFHVIPAVVQQGRKVITNLPLRLDMWEHFFPGSTKLIEIRGNYQFDGKLHRPFSRVEDFGDTWRKDLGDGNELGPLYIIDECHKSFPFKGTPVAVEEWFAEHRHEGADVLLITQSYGKISSAIRDLVQVVYRCKKATAFGSNEKYIRKVQDGLRGEVVNTSVREYESKYFPLYKSHTKSNGAVLEAMANDIVPLWKRWPFKGAAICVVLFLSIVAYQLLKDDKKKLPPAPAKPVQVQHQEQPASQPLMPVAPAADTAQPRGPEQKMHPYQGLSMHLQALLKGKRTREGVEEDFLGGYVTIAQNGQAIRRVSFDDLRTAGYEIVYESATVISLTYKGVDVGFVVADLPTTGLASKVATAGVTN</sequence>
<dbReference type="Pfam" id="PF05707">
    <property type="entry name" value="Zot"/>
    <property type="match status" value="1"/>
</dbReference>
<reference evidence="3 6" key="1">
    <citation type="journal article" date="2013" name="Genome Announc.">
        <title>Complete Genome Sequence of the Carbazole Degrader Pseudomonas resinovorans Strain CA10 (NBRC 106553).</title>
        <authorList>
            <person name="Shintani M."/>
            <person name="Hosoyama A."/>
            <person name="Ohji S."/>
            <person name="Tsuchikane K."/>
            <person name="Takarada H."/>
            <person name="Yamazoe A."/>
            <person name="Fujita N."/>
            <person name="Nojiri H."/>
        </authorList>
    </citation>
    <scope>NUCLEOTIDE SEQUENCE [LARGE SCALE GENOMIC DNA]</scope>
    <source>
        <strain evidence="3 6">NBRC 106553</strain>
    </source>
</reference>
<feature type="region of interest" description="Disordered" evidence="1">
    <location>
        <begin position="245"/>
        <end position="284"/>
    </location>
</feature>
<dbReference type="OrthoDB" id="8479507at2"/>
<dbReference type="KEGG" id="pre:PCA10_28670"/>
<evidence type="ECO:0000259" key="2">
    <source>
        <dbReference type="Pfam" id="PF05707"/>
    </source>
</evidence>
<dbReference type="PATRIC" id="fig|1245471.3.peg.2902"/>
<dbReference type="KEGG" id="pre:PCA10_28790"/>
<feature type="domain" description="Zona occludens toxin N-terminal" evidence="2">
    <location>
        <begin position="1"/>
        <end position="196"/>
    </location>
</feature>
<name>S6BHM0_METRE</name>
<dbReference type="KEGG" id="pre:PCA10_28910"/>
<protein>
    <recommendedName>
        <fullName evidence="2">Zona occludens toxin N-terminal domain-containing protein</fullName>
    </recommendedName>
</protein>
<dbReference type="STRING" id="1245471.PCA10_28670"/>
<evidence type="ECO:0000313" key="6">
    <source>
        <dbReference type="Proteomes" id="UP000015503"/>
    </source>
</evidence>
<accession>S6BHM0</accession>
<dbReference type="EMBL" id="AP013068">
    <property type="protein sequence ID" value="BAN48611.1"/>
    <property type="molecule type" value="Genomic_DNA"/>
</dbReference>
<dbReference type="RefSeq" id="WP_016492791.1">
    <property type="nucleotide sequence ID" value="NC_021499.1"/>
</dbReference>
<evidence type="ECO:0000256" key="1">
    <source>
        <dbReference type="SAM" id="MobiDB-lite"/>
    </source>
</evidence>
<gene>
    <name evidence="3" type="ORF">PCA10_28670</name>
    <name evidence="4" type="ORF">PCA10_28790</name>
    <name evidence="5" type="ORF">PCA10_28910</name>
</gene>